<gene>
    <name evidence="15" type="ORF">INT46_006672</name>
</gene>
<dbReference type="PRINTS" id="PR00756">
    <property type="entry name" value="ALADIPTASE"/>
</dbReference>
<protein>
    <recommendedName>
        <fullName evidence="11">Aminopeptidase</fullName>
        <ecNumber evidence="11">3.4.11.-</ecNumber>
    </recommendedName>
</protein>
<evidence type="ECO:0000256" key="2">
    <source>
        <dbReference type="ARBA" id="ARBA00022438"/>
    </source>
</evidence>
<dbReference type="PANTHER" id="PTHR11533:SF174">
    <property type="entry name" value="PUROMYCIN-SENSITIVE AMINOPEPTIDASE-RELATED"/>
    <property type="match status" value="1"/>
</dbReference>
<feature type="domain" description="Peptidase M1 membrane alanine aminopeptidase" evidence="12">
    <location>
        <begin position="289"/>
        <end position="505"/>
    </location>
</feature>
<reference evidence="15" key="1">
    <citation type="submission" date="2020-12" db="EMBL/GenBank/DDBJ databases">
        <title>Metabolic potential, ecology and presence of endohyphal bacteria is reflected in genomic diversity of Mucoromycotina.</title>
        <authorList>
            <person name="Muszewska A."/>
            <person name="Okrasinska A."/>
            <person name="Steczkiewicz K."/>
            <person name="Drgas O."/>
            <person name="Orlowska M."/>
            <person name="Perlinska-Lenart U."/>
            <person name="Aleksandrzak-Piekarczyk T."/>
            <person name="Szatraj K."/>
            <person name="Zielenkiewicz U."/>
            <person name="Pilsyk S."/>
            <person name="Malc E."/>
            <person name="Mieczkowski P."/>
            <person name="Kruszewska J.S."/>
            <person name="Biernat P."/>
            <person name="Pawlowska J."/>
        </authorList>
    </citation>
    <scope>NUCLEOTIDE SEQUENCE</scope>
    <source>
        <strain evidence="15">CBS 226.32</strain>
    </source>
</reference>
<comment type="caution">
    <text evidence="15">The sequence shown here is derived from an EMBL/GenBank/DDBJ whole genome shotgun (WGS) entry which is preliminary data.</text>
</comment>
<evidence type="ECO:0000256" key="5">
    <source>
        <dbReference type="ARBA" id="ARBA00022801"/>
    </source>
</evidence>
<feature type="domain" description="ERAP1-like C-terminal" evidence="13">
    <location>
        <begin position="578"/>
        <end position="905"/>
    </location>
</feature>
<evidence type="ECO:0000256" key="10">
    <source>
        <dbReference type="PIRSR" id="PIRSR634016-4"/>
    </source>
</evidence>
<dbReference type="OrthoDB" id="10031169at2759"/>
<feature type="active site" description="Proton acceptor" evidence="8">
    <location>
        <position position="361"/>
    </location>
</feature>
<feature type="binding site" evidence="9">
    <location>
        <position position="383"/>
    </location>
    <ligand>
        <name>Zn(2+)</name>
        <dbReference type="ChEBI" id="CHEBI:29105"/>
        <note>catalytic</note>
    </ligand>
</feature>
<feature type="binding site" evidence="9">
    <location>
        <position position="364"/>
    </location>
    <ligand>
        <name>Zn(2+)</name>
        <dbReference type="ChEBI" id="CHEBI:29105"/>
        <note>catalytic</note>
    </ligand>
</feature>
<dbReference type="GO" id="GO:0042277">
    <property type="term" value="F:peptide binding"/>
    <property type="evidence" value="ECO:0007669"/>
    <property type="project" value="TreeGrafter"/>
</dbReference>
<feature type="domain" description="Aminopeptidase N-like N-terminal" evidence="14">
    <location>
        <begin position="62"/>
        <end position="248"/>
    </location>
</feature>
<feature type="transmembrane region" description="Helical" evidence="11">
    <location>
        <begin position="21"/>
        <end position="40"/>
    </location>
</feature>
<evidence type="ECO:0000256" key="11">
    <source>
        <dbReference type="RuleBase" id="RU364040"/>
    </source>
</evidence>
<keyword evidence="4 9" id="KW-0479">Metal-binding</keyword>
<evidence type="ECO:0000256" key="7">
    <source>
        <dbReference type="ARBA" id="ARBA00023049"/>
    </source>
</evidence>
<dbReference type="InterPro" id="IPR045357">
    <property type="entry name" value="Aminopeptidase_N-like_N"/>
</dbReference>
<dbReference type="SUPFAM" id="SSF55486">
    <property type="entry name" value="Metalloproteases ('zincins'), catalytic domain"/>
    <property type="match status" value="1"/>
</dbReference>
<dbReference type="Pfam" id="PF11838">
    <property type="entry name" value="ERAP1_C"/>
    <property type="match status" value="1"/>
</dbReference>
<dbReference type="Gene3D" id="2.60.40.1910">
    <property type="match status" value="1"/>
</dbReference>
<dbReference type="Gene3D" id="1.10.390.10">
    <property type="entry name" value="Neutral Protease Domain 2"/>
    <property type="match status" value="1"/>
</dbReference>
<keyword evidence="11" id="KW-0812">Transmembrane</keyword>
<dbReference type="InterPro" id="IPR042097">
    <property type="entry name" value="Aminopeptidase_N-like_N_sf"/>
</dbReference>
<dbReference type="InterPro" id="IPR014782">
    <property type="entry name" value="Peptidase_M1_dom"/>
</dbReference>
<dbReference type="GO" id="GO:0043171">
    <property type="term" value="P:peptide catabolic process"/>
    <property type="evidence" value="ECO:0007669"/>
    <property type="project" value="TreeGrafter"/>
</dbReference>
<keyword evidence="16" id="KW-1185">Reference proteome</keyword>
<dbReference type="EMBL" id="JAEPRC010000992">
    <property type="protein sequence ID" value="KAG2190337.1"/>
    <property type="molecule type" value="Genomic_DNA"/>
</dbReference>
<dbReference type="Gene3D" id="2.60.40.1730">
    <property type="entry name" value="tricorn interacting facor f3 domain"/>
    <property type="match status" value="1"/>
</dbReference>
<evidence type="ECO:0000256" key="6">
    <source>
        <dbReference type="ARBA" id="ARBA00022833"/>
    </source>
</evidence>
<evidence type="ECO:0000259" key="12">
    <source>
        <dbReference type="Pfam" id="PF01433"/>
    </source>
</evidence>
<dbReference type="Gene3D" id="1.25.50.20">
    <property type="match status" value="1"/>
</dbReference>
<dbReference type="InterPro" id="IPR027268">
    <property type="entry name" value="Peptidase_M4/M1_CTD_sf"/>
</dbReference>
<keyword evidence="11" id="KW-0472">Membrane</keyword>
<keyword evidence="6 9" id="KW-0862">Zinc</keyword>
<dbReference type="EC" id="3.4.11.-" evidence="11"/>
<keyword evidence="11" id="KW-1133">Transmembrane helix</keyword>
<dbReference type="Pfam" id="PF01433">
    <property type="entry name" value="Peptidase_M1"/>
    <property type="match status" value="1"/>
</dbReference>
<dbReference type="GO" id="GO:0006508">
    <property type="term" value="P:proteolysis"/>
    <property type="evidence" value="ECO:0007669"/>
    <property type="project" value="UniProtKB-KW"/>
</dbReference>
<organism evidence="15 16">
    <name type="scientific">Mucor plumbeus</name>
    <dbReference type="NCBI Taxonomy" id="97098"/>
    <lineage>
        <taxon>Eukaryota</taxon>
        <taxon>Fungi</taxon>
        <taxon>Fungi incertae sedis</taxon>
        <taxon>Mucoromycota</taxon>
        <taxon>Mucoromycotina</taxon>
        <taxon>Mucoromycetes</taxon>
        <taxon>Mucorales</taxon>
        <taxon>Mucorineae</taxon>
        <taxon>Mucoraceae</taxon>
        <taxon>Mucor</taxon>
    </lineage>
</organism>
<dbReference type="GO" id="GO:0008270">
    <property type="term" value="F:zinc ion binding"/>
    <property type="evidence" value="ECO:0007669"/>
    <property type="project" value="UniProtKB-UniRule"/>
</dbReference>
<accession>A0A8H7QCW9</accession>
<evidence type="ECO:0000256" key="8">
    <source>
        <dbReference type="PIRSR" id="PIRSR634016-1"/>
    </source>
</evidence>
<comment type="similarity">
    <text evidence="1 11">Belongs to the peptidase M1 family.</text>
</comment>
<dbReference type="Proteomes" id="UP000650833">
    <property type="component" value="Unassembled WGS sequence"/>
</dbReference>
<feature type="binding site" evidence="9">
    <location>
        <position position="360"/>
    </location>
    <ligand>
        <name>Zn(2+)</name>
        <dbReference type="ChEBI" id="CHEBI:29105"/>
        <note>catalytic</note>
    </ligand>
</feature>
<dbReference type="InterPro" id="IPR034016">
    <property type="entry name" value="M1_APN-typ"/>
</dbReference>
<evidence type="ECO:0000313" key="15">
    <source>
        <dbReference type="EMBL" id="KAG2190337.1"/>
    </source>
</evidence>
<dbReference type="InterPro" id="IPR024571">
    <property type="entry name" value="ERAP1-like_C_dom"/>
</dbReference>
<dbReference type="AlphaFoldDB" id="A0A8H7QCW9"/>
<proteinExistence type="inferred from homology"/>
<dbReference type="FunFam" id="1.10.390.10:FF:000001">
    <property type="entry name" value="Aminopeptidase"/>
    <property type="match status" value="1"/>
</dbReference>
<dbReference type="FunFam" id="2.60.40.1730:FF:000002">
    <property type="entry name" value="Aminopeptidase"/>
    <property type="match status" value="1"/>
</dbReference>
<dbReference type="PANTHER" id="PTHR11533">
    <property type="entry name" value="PROTEASE M1 ZINC METALLOPROTEASE"/>
    <property type="match status" value="1"/>
</dbReference>
<dbReference type="InterPro" id="IPR050344">
    <property type="entry name" value="Peptidase_M1_aminopeptidases"/>
</dbReference>
<keyword evidence="3 11" id="KW-0645">Protease</keyword>
<dbReference type="Pfam" id="PF17900">
    <property type="entry name" value="Peptidase_M1_N"/>
    <property type="match status" value="1"/>
</dbReference>
<evidence type="ECO:0000259" key="14">
    <source>
        <dbReference type="Pfam" id="PF17900"/>
    </source>
</evidence>
<comment type="cofactor">
    <cofactor evidence="9 11">
        <name>Zn(2+)</name>
        <dbReference type="ChEBI" id="CHEBI:29105"/>
    </cofactor>
    <text evidence="9 11">Binds 1 zinc ion per subunit.</text>
</comment>
<dbReference type="InterPro" id="IPR001930">
    <property type="entry name" value="Peptidase_M1"/>
</dbReference>
<dbReference type="GO" id="GO:0005615">
    <property type="term" value="C:extracellular space"/>
    <property type="evidence" value="ECO:0007669"/>
    <property type="project" value="TreeGrafter"/>
</dbReference>
<evidence type="ECO:0000313" key="16">
    <source>
        <dbReference type="Proteomes" id="UP000650833"/>
    </source>
</evidence>
<evidence type="ECO:0000256" key="3">
    <source>
        <dbReference type="ARBA" id="ARBA00022670"/>
    </source>
</evidence>
<dbReference type="CDD" id="cd09601">
    <property type="entry name" value="M1_APN-Q_like"/>
    <property type="match status" value="1"/>
</dbReference>
<dbReference type="GO" id="GO:0016020">
    <property type="term" value="C:membrane"/>
    <property type="evidence" value="ECO:0007669"/>
    <property type="project" value="TreeGrafter"/>
</dbReference>
<dbReference type="GO" id="GO:0005737">
    <property type="term" value="C:cytoplasm"/>
    <property type="evidence" value="ECO:0007669"/>
    <property type="project" value="TreeGrafter"/>
</dbReference>
<dbReference type="SUPFAM" id="SSF63737">
    <property type="entry name" value="Leukotriene A4 hydrolase N-terminal domain"/>
    <property type="match status" value="1"/>
</dbReference>
<evidence type="ECO:0000259" key="13">
    <source>
        <dbReference type="Pfam" id="PF11838"/>
    </source>
</evidence>
<name>A0A8H7QCW9_9FUNG</name>
<feature type="site" description="Transition state stabilizer" evidence="10">
    <location>
        <position position="446"/>
    </location>
</feature>
<keyword evidence="7 11" id="KW-0482">Metalloprotease</keyword>
<keyword evidence="5 11" id="KW-0378">Hydrolase</keyword>
<evidence type="ECO:0000256" key="4">
    <source>
        <dbReference type="ARBA" id="ARBA00022723"/>
    </source>
</evidence>
<sequence length="929" mass="105682">MVAKNSDIKEKGNTKDPEQKSLWTRYALWLLVPIMLAVYFSQDNAVLAQTKNERQVLPNNVKPLHYDLELTPNLETFVYDGKVKINLSIINETSVIVLNANDITITRASVVVDEYNYSAIEVKYDDSLNQVSLSFEKSLSPESNALLDIDFQGILNDEMSGFYRSSYKDKNGDSKYLATTQFEATDARRAFPCWDEPSLKATFDVTLNVPENLTALSNMNVISEIPLSSDNTIKTVKYATTPKMSTYLLAFVVGPFEYIEDYTTGEFNGHPIRTRVYTLPSFTSQGRHALNVATKTLEYYAQVFGVPYPLPKLDLIAIPDFDAGAMENWGLVTFRTTALLYDEQNSAFVNKRQTAYVVAHELAHQWFGNLVTMEWWDHLWLNEGFATWVGWFAIDNIFPEWQVWVMFATQTMQEALGLDGLRSSHPVEVAVNNPSEIHQIFDSISYVKGASVIRMVDSWLTTPIFLAGIHKYLTQHKLDNAATNDLWSALSDESGKNVSEFMNTWIQRTGYPVLNVTLIESDKIQVAQSRHLLTGDLQEGEDSTVWWVPLRIQIPNQMQDFTLTNKTQEFSVPKDEVFKMNQGQTSLYRVNYDDILSQRLINELRKPNFGILGDPIDRAGIISDLGALSQSGEQSTVTFLEAADAFKNEKDFFVLTELSSQLDTVVALWEEFPEIEPHLQELRRNIFGPLAKTLGWESLTNESDLYNLLRVLVISEAGLAGEADVIEEAKKRYNQFISGNYGAISPDLRSIVYRIVLKNAADEMEEDKIWQEIFNVYKDDSFPVDQQVTALTSLGSYIKSDAVVSKTLELILDDTQVRTQDAWMFFKGLGTNYIARYKLIDFYEKNYDKIYKRFSKSMGALGTSVNYMISGVNDPVKIQQIESFFATKDNREYSRSLEGSLEKAKANAALIEREGANMRRWTRSKLQKQ</sequence>
<evidence type="ECO:0000256" key="1">
    <source>
        <dbReference type="ARBA" id="ARBA00010136"/>
    </source>
</evidence>
<dbReference type="GO" id="GO:0070006">
    <property type="term" value="F:metalloaminopeptidase activity"/>
    <property type="evidence" value="ECO:0007669"/>
    <property type="project" value="TreeGrafter"/>
</dbReference>
<evidence type="ECO:0000256" key="9">
    <source>
        <dbReference type="PIRSR" id="PIRSR634016-3"/>
    </source>
</evidence>
<keyword evidence="2 11" id="KW-0031">Aminopeptidase</keyword>